<evidence type="ECO:0000256" key="1">
    <source>
        <dbReference type="ARBA" id="ARBA00022527"/>
    </source>
</evidence>
<dbReference type="EC" id="2.7.11.1" evidence="7"/>
<dbReference type="PANTHER" id="PTHR35526">
    <property type="entry name" value="ANTI-SIGMA-F FACTOR RSBW-RELATED"/>
    <property type="match status" value="1"/>
</dbReference>
<protein>
    <submittedName>
        <fullName evidence="7">Anti-sigma B factor RsbW</fullName>
        <ecNumber evidence="7">2.7.11.1</ecNumber>
    </submittedName>
</protein>
<name>A0A345C2B8_9BACI</name>
<dbReference type="KEGG" id="rue:DT065_15960"/>
<dbReference type="GO" id="GO:0016989">
    <property type="term" value="F:sigma factor antagonist activity"/>
    <property type="evidence" value="ECO:0007669"/>
    <property type="project" value="InterPro"/>
</dbReference>
<keyword evidence="3" id="KW-0547">Nucleotide-binding</keyword>
<dbReference type="SUPFAM" id="SSF55874">
    <property type="entry name" value="ATPase domain of HSP90 chaperone/DNA topoisomerase II/histidine kinase"/>
    <property type="match status" value="1"/>
</dbReference>
<evidence type="ECO:0000256" key="4">
    <source>
        <dbReference type="ARBA" id="ARBA00022777"/>
    </source>
</evidence>
<dbReference type="GO" id="GO:0005524">
    <property type="term" value="F:ATP binding"/>
    <property type="evidence" value="ECO:0007669"/>
    <property type="project" value="UniProtKB-KW"/>
</dbReference>
<evidence type="ECO:0000313" key="8">
    <source>
        <dbReference type="Proteomes" id="UP000252100"/>
    </source>
</evidence>
<keyword evidence="8" id="KW-1185">Reference proteome</keyword>
<keyword evidence="1" id="KW-0723">Serine/threonine-protein kinase</keyword>
<sequence length="162" mass="18061">MTDYEECIEMKVPARPEYVGVVRLTVSGVANRVGYTYDEIEDIKVAIAEACTNVVDHAYNDEGLISLQFLVHDQFVEFKIADDGKNVDVEELKKYRGPIKPGEPIQQLSEGGLGLFLIETLMDDVEIKKDKGVAIVMKKYFQKDGVAHGANGIEAETINKHQ</sequence>
<keyword evidence="5" id="KW-0067">ATP-binding</keyword>
<dbReference type="Proteomes" id="UP000252100">
    <property type="component" value="Chromosome"/>
</dbReference>
<evidence type="ECO:0000256" key="3">
    <source>
        <dbReference type="ARBA" id="ARBA00022741"/>
    </source>
</evidence>
<dbReference type="OrthoDB" id="9798941at2"/>
<evidence type="ECO:0000259" key="6">
    <source>
        <dbReference type="Pfam" id="PF13581"/>
    </source>
</evidence>
<gene>
    <name evidence="7" type="ORF">DT065_15960</name>
</gene>
<evidence type="ECO:0000256" key="5">
    <source>
        <dbReference type="ARBA" id="ARBA00022840"/>
    </source>
</evidence>
<proteinExistence type="predicted"/>
<dbReference type="RefSeq" id="WP_114375082.1">
    <property type="nucleotide sequence ID" value="NZ_CP031092.1"/>
</dbReference>
<reference evidence="7 8" key="1">
    <citation type="journal article" date="2018" name="J. Microbiol.">
        <title>Salicibibacter kimchii gen. nov., sp. nov., a moderately halophilic and alkalitolerant bacterium in the family Bacillaceae, isolated from kimchi.</title>
        <authorList>
            <person name="Jang J.Y."/>
            <person name="Oh Y.J."/>
            <person name="Lim S.K."/>
            <person name="Park H.K."/>
            <person name="Lee C."/>
            <person name="Kim J.Y."/>
            <person name="Lee M.A."/>
            <person name="Choi H.J."/>
        </authorList>
    </citation>
    <scope>NUCLEOTIDE SEQUENCE [LARGE SCALE GENOMIC DNA]</scope>
    <source>
        <strain evidence="7 8">NKC1-1</strain>
    </source>
</reference>
<dbReference type="NCBIfam" id="TIGR01924">
    <property type="entry name" value="rsbW_low_gc"/>
    <property type="match status" value="1"/>
</dbReference>
<keyword evidence="4" id="KW-0418">Kinase</keyword>
<dbReference type="GO" id="GO:0004674">
    <property type="term" value="F:protein serine/threonine kinase activity"/>
    <property type="evidence" value="ECO:0007669"/>
    <property type="project" value="UniProtKB-KW"/>
</dbReference>
<dbReference type="EMBL" id="CP031092">
    <property type="protein sequence ID" value="AXF57349.1"/>
    <property type="molecule type" value="Genomic_DNA"/>
</dbReference>
<dbReference type="PANTHER" id="PTHR35526:SF9">
    <property type="entry name" value="SERINE-PROTEIN KINASE RSBW"/>
    <property type="match status" value="1"/>
</dbReference>
<organism evidence="7 8">
    <name type="scientific">Salicibibacter kimchii</name>
    <dbReference type="NCBI Taxonomy" id="2099786"/>
    <lineage>
        <taxon>Bacteria</taxon>
        <taxon>Bacillati</taxon>
        <taxon>Bacillota</taxon>
        <taxon>Bacilli</taxon>
        <taxon>Bacillales</taxon>
        <taxon>Bacillaceae</taxon>
        <taxon>Salicibibacter</taxon>
    </lineage>
</organism>
<feature type="domain" description="Histidine kinase/HSP90-like ATPase" evidence="6">
    <location>
        <begin position="12"/>
        <end position="139"/>
    </location>
</feature>
<dbReference type="AlphaFoldDB" id="A0A345C2B8"/>
<dbReference type="InterPro" id="IPR003594">
    <property type="entry name" value="HATPase_dom"/>
</dbReference>
<dbReference type="CDD" id="cd16936">
    <property type="entry name" value="HATPase_RsbW-like"/>
    <property type="match status" value="1"/>
</dbReference>
<accession>A0A345C2B8</accession>
<evidence type="ECO:0000256" key="2">
    <source>
        <dbReference type="ARBA" id="ARBA00022679"/>
    </source>
</evidence>
<dbReference type="Pfam" id="PF13581">
    <property type="entry name" value="HATPase_c_2"/>
    <property type="match status" value="1"/>
</dbReference>
<dbReference type="InterPro" id="IPR010193">
    <property type="entry name" value="RsbW"/>
</dbReference>
<keyword evidence="2 7" id="KW-0808">Transferase</keyword>
<dbReference type="InterPro" id="IPR036890">
    <property type="entry name" value="HATPase_C_sf"/>
</dbReference>
<evidence type="ECO:0000313" key="7">
    <source>
        <dbReference type="EMBL" id="AXF57349.1"/>
    </source>
</evidence>
<dbReference type="Gene3D" id="3.30.565.10">
    <property type="entry name" value="Histidine kinase-like ATPase, C-terminal domain"/>
    <property type="match status" value="1"/>
</dbReference>
<dbReference type="NCBIfam" id="NF003144">
    <property type="entry name" value="PRK04069.1"/>
    <property type="match status" value="1"/>
</dbReference>
<dbReference type="InterPro" id="IPR050267">
    <property type="entry name" value="Anti-sigma-factor_SerPK"/>
</dbReference>